<feature type="transmembrane region" description="Helical" evidence="1">
    <location>
        <begin position="12"/>
        <end position="33"/>
    </location>
</feature>
<proteinExistence type="predicted"/>
<keyword evidence="3" id="KW-1185">Reference proteome</keyword>
<feature type="transmembrane region" description="Helical" evidence="1">
    <location>
        <begin position="173"/>
        <end position="194"/>
    </location>
</feature>
<sequence>MLNLKYMPQHNRLNAILLGFMGGALDVYCHMQFDSLVATQTGNILLLVADWDDNPLSKSIIRLLSILFFSIGFLLATAIKKRAQTAYWRTYCILPLLISSAILPFFPKVAALWVILLATATGMLTLTFTGSQIESHAYTILMTSGNYRKMLTSWYQYLTTHDKSPELRRQATNYSFVVSSFVLGAVSVAFLDNILHEKTLWLVTLSLATVCYHYTAIVIRYKLKYSNV</sequence>
<feature type="transmembrane region" description="Helical" evidence="1">
    <location>
        <begin position="112"/>
        <end position="133"/>
    </location>
</feature>
<accession>A0A380K7B8</accession>
<feature type="transmembrane region" description="Helical" evidence="1">
    <location>
        <begin position="200"/>
        <end position="219"/>
    </location>
</feature>
<dbReference type="RefSeq" id="WP_115269105.1">
    <property type="nucleotide sequence ID" value="NZ_JBNPNB010000110.1"/>
</dbReference>
<name>A0A380K7B8_9STRE</name>
<evidence type="ECO:0000256" key="1">
    <source>
        <dbReference type="SAM" id="Phobius"/>
    </source>
</evidence>
<keyword evidence="1" id="KW-0472">Membrane</keyword>
<evidence type="ECO:0000313" key="2">
    <source>
        <dbReference type="EMBL" id="SUN60962.1"/>
    </source>
</evidence>
<protein>
    <submittedName>
        <fullName evidence="2">Membrane protein</fullName>
    </submittedName>
</protein>
<dbReference type="AlphaFoldDB" id="A0A380K7B8"/>
<keyword evidence="1" id="KW-1133">Transmembrane helix</keyword>
<evidence type="ECO:0000313" key="3">
    <source>
        <dbReference type="Proteomes" id="UP000254924"/>
    </source>
</evidence>
<reference evidence="2 3" key="1">
    <citation type="submission" date="2018-06" db="EMBL/GenBank/DDBJ databases">
        <authorList>
            <consortium name="Pathogen Informatics"/>
            <person name="Doyle S."/>
        </authorList>
    </citation>
    <scope>NUCLEOTIDE SEQUENCE [LARGE SCALE GENOMIC DNA]</scope>
    <source>
        <strain evidence="2 3">NCTC12224</strain>
    </source>
</reference>
<organism evidence="2 3">
    <name type="scientific">Streptococcus hyointestinalis</name>
    <dbReference type="NCBI Taxonomy" id="1337"/>
    <lineage>
        <taxon>Bacteria</taxon>
        <taxon>Bacillati</taxon>
        <taxon>Bacillota</taxon>
        <taxon>Bacilli</taxon>
        <taxon>Lactobacillales</taxon>
        <taxon>Streptococcaceae</taxon>
        <taxon>Streptococcus</taxon>
    </lineage>
</organism>
<dbReference type="Pfam" id="PF06912">
    <property type="entry name" value="DUF1275"/>
    <property type="match status" value="1"/>
</dbReference>
<dbReference type="OrthoDB" id="2227996at2"/>
<dbReference type="Proteomes" id="UP000254924">
    <property type="component" value="Unassembled WGS sequence"/>
</dbReference>
<dbReference type="GeneID" id="78356580"/>
<feature type="transmembrane region" description="Helical" evidence="1">
    <location>
        <begin position="86"/>
        <end position="106"/>
    </location>
</feature>
<gene>
    <name evidence="2" type="ORF">NCTC12224_01253</name>
</gene>
<dbReference type="EMBL" id="UHFN01000007">
    <property type="protein sequence ID" value="SUN60962.1"/>
    <property type="molecule type" value="Genomic_DNA"/>
</dbReference>
<feature type="transmembrane region" description="Helical" evidence="1">
    <location>
        <begin position="60"/>
        <end position="79"/>
    </location>
</feature>
<dbReference type="PANTHER" id="PTHR37314:SF4">
    <property type="entry name" value="UPF0700 TRANSMEMBRANE PROTEIN YOAK"/>
    <property type="match status" value="1"/>
</dbReference>
<keyword evidence="1" id="KW-0812">Transmembrane</keyword>
<dbReference type="InterPro" id="IPR010699">
    <property type="entry name" value="DUF1275"/>
</dbReference>
<dbReference type="PANTHER" id="PTHR37314">
    <property type="entry name" value="SLR0142 PROTEIN"/>
    <property type="match status" value="1"/>
</dbReference>